<evidence type="ECO:0000313" key="13">
    <source>
        <dbReference type="Proteomes" id="UP000326396"/>
    </source>
</evidence>
<evidence type="ECO:0000256" key="2">
    <source>
        <dbReference type="ARBA" id="ARBA00007635"/>
    </source>
</evidence>
<gene>
    <name evidence="12" type="ORF">E3N88_41399</name>
</gene>
<dbReference type="GO" id="GO:0005737">
    <property type="term" value="C:cytoplasm"/>
    <property type="evidence" value="ECO:0007669"/>
    <property type="project" value="TreeGrafter"/>
</dbReference>
<dbReference type="Proteomes" id="UP000326396">
    <property type="component" value="Linkage Group LG9"/>
</dbReference>
<name>A0A5N6LQA9_9ASTR</name>
<dbReference type="SUPFAM" id="SSF103481">
    <property type="entry name" value="Multidrug resistance efflux transporter EmrE"/>
    <property type="match status" value="1"/>
</dbReference>
<dbReference type="EMBL" id="SZYD01000019">
    <property type="protein sequence ID" value="KAD2394422.1"/>
    <property type="molecule type" value="Genomic_DNA"/>
</dbReference>
<proteinExistence type="inferred from homology"/>
<dbReference type="EC" id="2.3.2.8" evidence="4"/>
<keyword evidence="8" id="KW-0812">Transmembrane</keyword>
<evidence type="ECO:0000259" key="9">
    <source>
        <dbReference type="Pfam" id="PF00892"/>
    </source>
</evidence>
<comment type="caution">
    <text evidence="12">The sequence shown here is derived from an EMBL/GenBank/DDBJ whole genome shotgun (WGS) entry which is preliminary data.</text>
</comment>
<comment type="subcellular location">
    <subcellularLocation>
        <location evidence="1">Membrane</location>
        <topology evidence="1">Multi-pass membrane protein</topology>
    </subcellularLocation>
</comment>
<evidence type="ECO:0000256" key="6">
    <source>
        <dbReference type="ARBA" id="ARBA00023315"/>
    </source>
</evidence>
<keyword evidence="8" id="KW-1133">Transmembrane helix</keyword>
<organism evidence="12 13">
    <name type="scientific">Mikania micrantha</name>
    <name type="common">bitter vine</name>
    <dbReference type="NCBI Taxonomy" id="192012"/>
    <lineage>
        <taxon>Eukaryota</taxon>
        <taxon>Viridiplantae</taxon>
        <taxon>Streptophyta</taxon>
        <taxon>Embryophyta</taxon>
        <taxon>Tracheophyta</taxon>
        <taxon>Spermatophyta</taxon>
        <taxon>Magnoliopsida</taxon>
        <taxon>eudicotyledons</taxon>
        <taxon>Gunneridae</taxon>
        <taxon>Pentapetalae</taxon>
        <taxon>asterids</taxon>
        <taxon>campanulids</taxon>
        <taxon>Asterales</taxon>
        <taxon>Asteraceae</taxon>
        <taxon>Asteroideae</taxon>
        <taxon>Heliantheae alliance</taxon>
        <taxon>Eupatorieae</taxon>
        <taxon>Mikania</taxon>
    </lineage>
</organism>
<dbReference type="GO" id="GO:0016020">
    <property type="term" value="C:membrane"/>
    <property type="evidence" value="ECO:0007669"/>
    <property type="project" value="InterPro"/>
</dbReference>
<feature type="domain" description="N-end rule aminoacyl transferase C-terminal" evidence="11">
    <location>
        <begin position="730"/>
        <end position="872"/>
    </location>
</feature>
<evidence type="ECO:0000256" key="8">
    <source>
        <dbReference type="SAM" id="Phobius"/>
    </source>
</evidence>
<feature type="transmembrane region" description="Helical" evidence="8">
    <location>
        <begin position="332"/>
        <end position="354"/>
    </location>
</feature>
<accession>A0A5N6LQA9</accession>
<comment type="similarity">
    <text evidence="2">Belongs to the drug/metabolite transporter (DMT) superfamily. Plant drug/metabolite exporter (P-DME) (TC 2.A.7.4) family.</text>
</comment>
<dbReference type="InterPro" id="IPR000620">
    <property type="entry name" value="EamA_dom"/>
</dbReference>
<evidence type="ECO:0000256" key="1">
    <source>
        <dbReference type="ARBA" id="ARBA00004141"/>
    </source>
</evidence>
<evidence type="ECO:0000256" key="5">
    <source>
        <dbReference type="ARBA" id="ARBA00022679"/>
    </source>
</evidence>
<dbReference type="InterPro" id="IPR007472">
    <property type="entry name" value="N-end_Aminoacyl_Trfase_C"/>
</dbReference>
<dbReference type="Pfam" id="PF04377">
    <property type="entry name" value="ATE_C"/>
    <property type="match status" value="1"/>
</dbReference>
<keyword evidence="8" id="KW-0472">Membrane</keyword>
<keyword evidence="6" id="KW-0012">Acyltransferase</keyword>
<keyword evidence="5" id="KW-0808">Transferase</keyword>
<protein>
    <recommendedName>
        <fullName evidence="4">arginyltransferase</fullName>
        <ecNumber evidence="4">2.3.2.8</ecNumber>
    </recommendedName>
</protein>
<evidence type="ECO:0000256" key="7">
    <source>
        <dbReference type="SAM" id="MobiDB-lite"/>
    </source>
</evidence>
<evidence type="ECO:0000256" key="4">
    <source>
        <dbReference type="ARBA" id="ARBA00012025"/>
    </source>
</evidence>
<reference evidence="12 13" key="1">
    <citation type="submission" date="2019-05" db="EMBL/GenBank/DDBJ databases">
        <title>Mikania micrantha, genome provides insights into the molecular mechanism of rapid growth.</title>
        <authorList>
            <person name="Liu B."/>
        </authorList>
    </citation>
    <scope>NUCLEOTIDE SEQUENCE [LARGE SCALE GENOMIC DNA]</scope>
    <source>
        <strain evidence="12">NLD-2019</strain>
        <tissue evidence="12">Leaf</tissue>
    </source>
</reference>
<feature type="transmembrane region" description="Helical" evidence="8">
    <location>
        <begin position="231"/>
        <end position="253"/>
    </location>
</feature>
<comment type="similarity">
    <text evidence="3">Belongs to the R-transferase family.</text>
</comment>
<dbReference type="SUPFAM" id="SSF55729">
    <property type="entry name" value="Acyl-CoA N-acyltransferases (Nat)"/>
    <property type="match status" value="1"/>
</dbReference>
<feature type="transmembrane region" description="Helical" evidence="8">
    <location>
        <begin position="260"/>
        <end position="278"/>
    </location>
</feature>
<feature type="transmembrane region" description="Helical" evidence="8">
    <location>
        <begin position="393"/>
        <end position="416"/>
    </location>
</feature>
<evidence type="ECO:0000259" key="11">
    <source>
        <dbReference type="Pfam" id="PF04377"/>
    </source>
</evidence>
<sequence length="958" mass="106360">MTVAAGRDVNGGCDQERQAFAGSVFVGRDVENDRSCWPECLVVRASCGFFHVNDMNSTGIDGGGQERELSHVVELVASAEASDSASEDQITPLLIQSDKPKINIFTVNYPRRKANKDQIARLIESETSPFTQFVVWVWGGSRYSGLLCMVLSSAIYCAMEVLLDVFSGQSIPLFEVAFTRCVIISILSLMWLRRSGEPIFGPANVRVLLVSRALTGCVSLLAFIYCIQRLPMSQAMILSFTTPLMASVAARFILHENLKIADVAGIAFSFFGVLFLLGSPTTIEGVSREAKAPDAHGAGHAFAVLIGLVSSLAGGVSYCFLRAAAKASDQPVGTIVSFGLLSSAVLAICLITTQDFVLPSFYSFILMIFLSILAFFAELFLARGLQLEKTSKVANILYLEVALYQLWGMGSLRVALSFDKRKIKSEASSSSSTIDNGKGESVVVDVGLQRSSCGYCKSGSETSITHGLWAHSLTVHDYQALLDRGWRRSGCFLYKPEMVKTCCPSYTIRLKASDFVPSKEQVRVSKRMQRFLDGSLNIKNSDEQKEISHASLVQKDTIVDNPNRLQSNNIEQMIVYLSNQINSVVTTCIEHGEFPSEIQYPKASVKSVAPNKRKLQAEEAQDLVYTSNIPFQIAAVLRRVHKNVGKEKDPKFVAEMLSNHLHSSASAISLSVKACNGHINFYSAATQTQADVIVGKPVVSKGSSSNNPEKFQVKSQNLEIRLKRSTFDQEEYELYRKYQITVHNDTPDQVTESSYKRFLIDSPLIFVQSNGADSVPSCGFGSFHQQYLVDGKLVAVGVIDILPKCLSSKYLFWDPDFAFLSLGKYSALQEINWVKESQSHCPSLQYYYLGYYIHSCNKMRYKASYRPSELLCPIRYEWVAFDIAKRLLDKKKNVVLSDFGTLQNEVSLLPDALEDQIEQEYYESNDIRIDGDEEMSECVFEDSDDDDDDDEYVGQPLV</sequence>
<dbReference type="InterPro" id="IPR007471">
    <property type="entry name" value="N-end_Aminoacyl_Trfase_N"/>
</dbReference>
<dbReference type="PANTHER" id="PTHR21367:SF1">
    <property type="entry name" value="ARGINYL-TRNA--PROTEIN TRANSFERASE 1"/>
    <property type="match status" value="1"/>
</dbReference>
<dbReference type="InterPro" id="IPR030700">
    <property type="entry name" value="N-end_Aminoacyl_Trfase"/>
</dbReference>
<feature type="domain" description="N-end aminoacyl transferase N-terminal" evidence="10">
    <location>
        <begin position="451"/>
        <end position="521"/>
    </location>
</feature>
<dbReference type="InterPro" id="IPR037185">
    <property type="entry name" value="EmrE-like"/>
</dbReference>
<dbReference type="Pfam" id="PF00892">
    <property type="entry name" value="EamA"/>
    <property type="match status" value="1"/>
</dbReference>
<evidence type="ECO:0000256" key="3">
    <source>
        <dbReference type="ARBA" id="ARBA00009991"/>
    </source>
</evidence>
<feature type="transmembrane region" description="Helical" evidence="8">
    <location>
        <begin position="298"/>
        <end position="320"/>
    </location>
</feature>
<dbReference type="PANTHER" id="PTHR21367">
    <property type="entry name" value="ARGININE-TRNA-PROTEIN TRANSFERASE 1"/>
    <property type="match status" value="1"/>
</dbReference>
<evidence type="ECO:0000313" key="12">
    <source>
        <dbReference type="EMBL" id="KAD2394422.1"/>
    </source>
</evidence>
<feature type="transmembrane region" description="Helical" evidence="8">
    <location>
        <begin position="204"/>
        <end position="225"/>
    </location>
</feature>
<evidence type="ECO:0000259" key="10">
    <source>
        <dbReference type="Pfam" id="PF04376"/>
    </source>
</evidence>
<dbReference type="OrthoDB" id="74183at2759"/>
<feature type="domain" description="EamA" evidence="9">
    <location>
        <begin position="144"/>
        <end position="277"/>
    </location>
</feature>
<feature type="transmembrane region" description="Helical" evidence="8">
    <location>
        <begin position="360"/>
        <end position="381"/>
    </location>
</feature>
<feature type="transmembrane region" description="Helical" evidence="8">
    <location>
        <begin position="173"/>
        <end position="192"/>
    </location>
</feature>
<keyword evidence="13" id="KW-1185">Reference proteome</keyword>
<dbReference type="AlphaFoldDB" id="A0A5N6LQA9"/>
<dbReference type="GO" id="GO:0004057">
    <property type="term" value="F:arginyl-tRNA--protein transferase activity"/>
    <property type="evidence" value="ECO:0007669"/>
    <property type="project" value="UniProtKB-EC"/>
</dbReference>
<dbReference type="Pfam" id="PF04376">
    <property type="entry name" value="ATE_N"/>
    <property type="match status" value="1"/>
</dbReference>
<feature type="compositionally biased region" description="Acidic residues" evidence="7">
    <location>
        <begin position="938"/>
        <end position="952"/>
    </location>
</feature>
<dbReference type="InterPro" id="IPR016181">
    <property type="entry name" value="Acyl_CoA_acyltransferase"/>
</dbReference>
<feature type="region of interest" description="Disordered" evidence="7">
    <location>
        <begin position="938"/>
        <end position="958"/>
    </location>
</feature>